<protein>
    <recommendedName>
        <fullName evidence="3">Small CPxCG-related zinc finger protein</fullName>
    </recommendedName>
</protein>
<gene>
    <name evidence="1" type="ORF">ACFQGB_13840</name>
</gene>
<sequence length="59" mass="6304">MVDPTSDVGDVDADDAPACADCGAPVTGDSHRVRSRIVDGDSEHVHFCDDDCLENWEQG</sequence>
<dbReference type="EMBL" id="JBHSXN010000002">
    <property type="protein sequence ID" value="MFC6953948.1"/>
    <property type="molecule type" value="Genomic_DNA"/>
</dbReference>
<dbReference type="RefSeq" id="WP_336350896.1">
    <property type="nucleotide sequence ID" value="NZ_JAZAQL010000002.1"/>
</dbReference>
<evidence type="ECO:0000313" key="1">
    <source>
        <dbReference type="EMBL" id="MFC6953948.1"/>
    </source>
</evidence>
<dbReference type="AlphaFoldDB" id="A0ABD5VGG2"/>
<accession>A0ABD5VGG2</accession>
<dbReference type="Pfam" id="PF24461">
    <property type="entry name" value="DUF7576"/>
    <property type="match status" value="1"/>
</dbReference>
<evidence type="ECO:0008006" key="3">
    <source>
        <dbReference type="Google" id="ProtNLM"/>
    </source>
</evidence>
<dbReference type="InterPro" id="IPR055998">
    <property type="entry name" value="DUF7576"/>
</dbReference>
<dbReference type="Proteomes" id="UP001596395">
    <property type="component" value="Unassembled WGS sequence"/>
</dbReference>
<organism evidence="1 2">
    <name type="scientific">Halorubellus litoreus</name>
    <dbReference type="NCBI Taxonomy" id="755308"/>
    <lineage>
        <taxon>Archaea</taxon>
        <taxon>Methanobacteriati</taxon>
        <taxon>Methanobacteriota</taxon>
        <taxon>Stenosarchaea group</taxon>
        <taxon>Halobacteria</taxon>
        <taxon>Halobacteriales</taxon>
        <taxon>Halorubellaceae</taxon>
        <taxon>Halorubellus</taxon>
    </lineage>
</organism>
<reference evidence="1 2" key="1">
    <citation type="journal article" date="2019" name="Int. J. Syst. Evol. Microbiol.">
        <title>The Global Catalogue of Microorganisms (GCM) 10K type strain sequencing project: providing services to taxonomists for standard genome sequencing and annotation.</title>
        <authorList>
            <consortium name="The Broad Institute Genomics Platform"/>
            <consortium name="The Broad Institute Genome Sequencing Center for Infectious Disease"/>
            <person name="Wu L."/>
            <person name="Ma J."/>
        </authorList>
    </citation>
    <scope>NUCLEOTIDE SEQUENCE [LARGE SCALE GENOMIC DNA]</scope>
    <source>
        <strain evidence="1 2">GX26</strain>
    </source>
</reference>
<evidence type="ECO:0000313" key="2">
    <source>
        <dbReference type="Proteomes" id="UP001596395"/>
    </source>
</evidence>
<name>A0ABD5VGG2_9EURY</name>
<keyword evidence="2" id="KW-1185">Reference proteome</keyword>
<comment type="caution">
    <text evidence="1">The sequence shown here is derived from an EMBL/GenBank/DDBJ whole genome shotgun (WGS) entry which is preliminary data.</text>
</comment>
<proteinExistence type="predicted"/>